<dbReference type="InterPro" id="IPR043376">
    <property type="entry name" value="NPG1-like"/>
</dbReference>
<dbReference type="PANTHER" id="PTHR44102:SF5">
    <property type="entry name" value="PROTEIN NPG1"/>
    <property type="match status" value="1"/>
</dbReference>
<dbReference type="PANTHER" id="PTHR44102">
    <property type="entry name" value="PROTEIN NPG1"/>
    <property type="match status" value="1"/>
</dbReference>
<organism evidence="2">
    <name type="scientific">Tetraselmis sp. GSL018</name>
    <dbReference type="NCBI Taxonomy" id="582737"/>
    <lineage>
        <taxon>Eukaryota</taxon>
        <taxon>Viridiplantae</taxon>
        <taxon>Chlorophyta</taxon>
        <taxon>core chlorophytes</taxon>
        <taxon>Chlorodendrophyceae</taxon>
        <taxon>Chlorodendrales</taxon>
        <taxon>Chlorodendraceae</taxon>
        <taxon>Tetraselmis</taxon>
    </lineage>
</organism>
<dbReference type="PROSITE" id="PS50005">
    <property type="entry name" value="TPR"/>
    <property type="match status" value="1"/>
</dbReference>
<protein>
    <submittedName>
        <fullName evidence="2">Calmodulin-binding protein mpcbp</fullName>
    </submittedName>
</protein>
<feature type="repeat" description="TPR" evidence="1">
    <location>
        <begin position="302"/>
        <end position="335"/>
    </location>
</feature>
<evidence type="ECO:0000313" key="2">
    <source>
        <dbReference type="EMBL" id="JAC63610.1"/>
    </source>
</evidence>
<dbReference type="Pfam" id="PF13432">
    <property type="entry name" value="TPR_16"/>
    <property type="match status" value="1"/>
</dbReference>
<reference evidence="2" key="1">
    <citation type="submission" date="2014-05" db="EMBL/GenBank/DDBJ databases">
        <title>The transcriptome of the halophilic microalga Tetraselmis sp. GSL018 isolated from the Great Salt Lake, Utah.</title>
        <authorList>
            <person name="Jinkerson R.E."/>
            <person name="D'Adamo S."/>
            <person name="Posewitz M.C."/>
        </authorList>
    </citation>
    <scope>NUCLEOTIDE SEQUENCE</scope>
    <source>
        <strain evidence="2">GSL018</strain>
    </source>
</reference>
<gene>
    <name evidence="2" type="ORF">TSPGSL018_20217</name>
</gene>
<dbReference type="SMART" id="SM00028">
    <property type="entry name" value="TPR"/>
    <property type="match status" value="3"/>
</dbReference>
<dbReference type="AlphaFoldDB" id="A0A061QYW6"/>
<dbReference type="EMBL" id="GBEZ01023268">
    <property type="protein sequence ID" value="JAC63610.1"/>
    <property type="molecule type" value="Transcribed_RNA"/>
</dbReference>
<name>A0A061QYW6_9CHLO</name>
<dbReference type="Gene3D" id="1.25.40.10">
    <property type="entry name" value="Tetratricopeptide repeat domain"/>
    <property type="match status" value="2"/>
</dbReference>
<evidence type="ECO:0000256" key="1">
    <source>
        <dbReference type="PROSITE-ProRule" id="PRU00339"/>
    </source>
</evidence>
<dbReference type="InterPro" id="IPR011990">
    <property type="entry name" value="TPR-like_helical_dom_sf"/>
</dbReference>
<proteinExistence type="predicted"/>
<dbReference type="SUPFAM" id="SSF48452">
    <property type="entry name" value="TPR-like"/>
    <property type="match status" value="1"/>
</dbReference>
<keyword evidence="1" id="KW-0802">TPR repeat</keyword>
<dbReference type="InterPro" id="IPR019734">
    <property type="entry name" value="TPR_rpt"/>
</dbReference>
<sequence length="418" mass="44479">MWRIASSLCVSHQERYLDVALGRLFPKPNSSPAWLARVCALAVSGQPQAAALLAQDVAKVCCGDARILLCCAELLQEQGREEVHEQLRLTEKALGLGLPLGLKKAAHLQLALALERKSRQSGSDLGPAIREVEAALEADPSDCMALYQLARLKALACAPAEDIVALGQRALQAGGLSLGPAWAVIAVARASQQQHEKAIAAIDAGLAECGPGAASLLLSLKVQVLLAGDEPAKALEALQQLMAHVQRGTANPEAADSDMSARLSAAEADMWAQGVHVFLALGQRTDAQFCVDRALSLRPLGADSHYVAGLVHEERGDLQAAIAAFEQAISLDSDHADAQMHLGAMHHRRGAAGDHVVARSLLVSGLKHRPNSSFGWYYLGLVNRAEDRLEEAEEHLKTAVSLQSVVPGLPYMLPHTLF</sequence>
<accession>A0A061QYW6</accession>